<dbReference type="Gene3D" id="3.90.1590.10">
    <property type="entry name" value="glutathione-dependent formaldehyde- activating enzyme (gfa)"/>
    <property type="match status" value="1"/>
</dbReference>
<evidence type="ECO:0000256" key="4">
    <source>
        <dbReference type="ARBA" id="ARBA00023239"/>
    </source>
</evidence>
<dbReference type="eggNOG" id="ENOG502S2MN">
    <property type="taxonomic scope" value="Eukaryota"/>
</dbReference>
<dbReference type="AlphaFoldDB" id="A1DHY2"/>
<proteinExistence type="inferred from homology"/>
<evidence type="ECO:0000256" key="2">
    <source>
        <dbReference type="ARBA" id="ARBA00022723"/>
    </source>
</evidence>
<dbReference type="STRING" id="331117.A1DHY2"/>
<dbReference type="PROSITE" id="PS51891">
    <property type="entry name" value="CENP_V_GFA"/>
    <property type="match status" value="1"/>
</dbReference>
<dbReference type="EMBL" id="DS027696">
    <property type="protein sequence ID" value="EAW18989.1"/>
    <property type="molecule type" value="Genomic_DNA"/>
</dbReference>
<dbReference type="KEGG" id="nfi:NFIA_089460"/>
<dbReference type="Pfam" id="PF04828">
    <property type="entry name" value="GFA"/>
    <property type="match status" value="1"/>
</dbReference>
<dbReference type="Proteomes" id="UP000006702">
    <property type="component" value="Unassembled WGS sequence"/>
</dbReference>
<evidence type="ECO:0000259" key="5">
    <source>
        <dbReference type="PROSITE" id="PS51891"/>
    </source>
</evidence>
<reference evidence="7" key="1">
    <citation type="journal article" date="2008" name="PLoS Genet.">
        <title>Genomic islands in the pathogenic filamentous fungus Aspergillus fumigatus.</title>
        <authorList>
            <person name="Fedorova N.D."/>
            <person name="Khaldi N."/>
            <person name="Joardar V.S."/>
            <person name="Maiti R."/>
            <person name="Amedeo P."/>
            <person name="Anderson M.J."/>
            <person name="Crabtree J."/>
            <person name="Silva J.C."/>
            <person name="Badger J.H."/>
            <person name="Albarraq A."/>
            <person name="Angiuoli S."/>
            <person name="Bussey H."/>
            <person name="Bowyer P."/>
            <person name="Cotty P.J."/>
            <person name="Dyer P.S."/>
            <person name="Egan A."/>
            <person name="Galens K."/>
            <person name="Fraser-Liggett C.M."/>
            <person name="Haas B.J."/>
            <person name="Inman J.M."/>
            <person name="Kent R."/>
            <person name="Lemieux S."/>
            <person name="Malavazi I."/>
            <person name="Orvis J."/>
            <person name="Roemer T."/>
            <person name="Ronning C.M."/>
            <person name="Sundaram J.P."/>
            <person name="Sutton G."/>
            <person name="Turner G."/>
            <person name="Venter J.C."/>
            <person name="White O.R."/>
            <person name="Whitty B.R."/>
            <person name="Youngman P."/>
            <person name="Wolfe K.H."/>
            <person name="Goldman G.H."/>
            <person name="Wortman J.R."/>
            <person name="Jiang B."/>
            <person name="Denning D.W."/>
            <person name="Nierman W.C."/>
        </authorList>
    </citation>
    <scope>NUCLEOTIDE SEQUENCE [LARGE SCALE GENOMIC DNA]</scope>
    <source>
        <strain evidence="7">ATCC 1020 / DSM 3700 / CBS 544.65 / FGSC A1164 / JCM 1740 / NRRL 181 / WB 181</strain>
    </source>
</reference>
<dbReference type="OMA" id="RYICVGS"/>
<evidence type="ECO:0000313" key="7">
    <source>
        <dbReference type="Proteomes" id="UP000006702"/>
    </source>
</evidence>
<name>A1DHY2_NEOFI</name>
<dbReference type="InterPro" id="IPR006913">
    <property type="entry name" value="CENP-V/GFA"/>
</dbReference>
<keyword evidence="3" id="KW-0862">Zinc</keyword>
<evidence type="ECO:0000313" key="6">
    <source>
        <dbReference type="EMBL" id="EAW18989.1"/>
    </source>
</evidence>
<evidence type="ECO:0000256" key="3">
    <source>
        <dbReference type="ARBA" id="ARBA00022833"/>
    </source>
</evidence>
<dbReference type="OrthoDB" id="9985472at2759"/>
<dbReference type="PANTHER" id="PTHR33337:SF40">
    <property type="entry name" value="CENP-V_GFA DOMAIN-CONTAINING PROTEIN-RELATED"/>
    <property type="match status" value="1"/>
</dbReference>
<evidence type="ECO:0000256" key="1">
    <source>
        <dbReference type="ARBA" id="ARBA00005495"/>
    </source>
</evidence>
<dbReference type="RefSeq" id="XP_001260886.1">
    <property type="nucleotide sequence ID" value="XM_001260885.1"/>
</dbReference>
<keyword evidence="2" id="KW-0479">Metal-binding</keyword>
<dbReference type="HOGENOM" id="CLU_055491_3_1_1"/>
<comment type="similarity">
    <text evidence="1">Belongs to the Gfa family.</text>
</comment>
<dbReference type="PANTHER" id="PTHR33337">
    <property type="entry name" value="GFA DOMAIN-CONTAINING PROTEIN"/>
    <property type="match status" value="1"/>
</dbReference>
<dbReference type="GeneID" id="4587444"/>
<dbReference type="InterPro" id="IPR011057">
    <property type="entry name" value="Mss4-like_sf"/>
</dbReference>
<dbReference type="VEuPathDB" id="FungiDB:NFIA_089460"/>
<gene>
    <name evidence="6" type="ORF">NFIA_089460</name>
</gene>
<organism evidence="6 7">
    <name type="scientific">Neosartorya fischeri (strain ATCC 1020 / DSM 3700 / CBS 544.65 / FGSC A1164 / JCM 1740 / NRRL 181 / WB 181)</name>
    <name type="common">Aspergillus fischerianus</name>
    <dbReference type="NCBI Taxonomy" id="331117"/>
    <lineage>
        <taxon>Eukaryota</taxon>
        <taxon>Fungi</taxon>
        <taxon>Dikarya</taxon>
        <taxon>Ascomycota</taxon>
        <taxon>Pezizomycotina</taxon>
        <taxon>Eurotiomycetes</taxon>
        <taxon>Eurotiomycetidae</taxon>
        <taxon>Eurotiales</taxon>
        <taxon>Aspergillaceae</taxon>
        <taxon>Aspergillus</taxon>
        <taxon>Aspergillus subgen. Fumigati</taxon>
    </lineage>
</organism>
<sequence>MNRLSLITRHLSQIPNPKYTRTTHRAISTTTSRTMPQYTGSCYCRNIKYEISLDSPDDARTSLCHCSNCKVSLASTIPVLRKLTEFQKAFGTNYGLTAKIPKDAFRLTAGKPKEHVGDNGSGSLLHREFCDNCGSFILEYGDAVKDQARYICVGTLDDPEALPPKGEFFCSSRASWMPEIPNVFHKQKIKE</sequence>
<protein>
    <recommendedName>
        <fullName evidence="5">CENP-V/GFA domain-containing protein</fullName>
    </recommendedName>
</protein>
<dbReference type="SUPFAM" id="SSF51316">
    <property type="entry name" value="Mss4-like"/>
    <property type="match status" value="1"/>
</dbReference>
<dbReference type="GO" id="GO:0046872">
    <property type="term" value="F:metal ion binding"/>
    <property type="evidence" value="ECO:0007669"/>
    <property type="project" value="UniProtKB-KW"/>
</dbReference>
<keyword evidence="7" id="KW-1185">Reference proteome</keyword>
<keyword evidence="4" id="KW-0456">Lyase</keyword>
<accession>A1DHY2</accession>
<feature type="domain" description="CENP-V/GFA" evidence="5">
    <location>
        <begin position="38"/>
        <end position="166"/>
    </location>
</feature>
<dbReference type="GO" id="GO:0016846">
    <property type="term" value="F:carbon-sulfur lyase activity"/>
    <property type="evidence" value="ECO:0007669"/>
    <property type="project" value="InterPro"/>
</dbReference>